<evidence type="ECO:0000313" key="2">
    <source>
        <dbReference type="Proteomes" id="UP000321685"/>
    </source>
</evidence>
<name>A0A511DKK4_9PSEU</name>
<dbReference type="EMBL" id="BJVJ01000021">
    <property type="protein sequence ID" value="GEL23578.1"/>
    <property type="molecule type" value="Genomic_DNA"/>
</dbReference>
<dbReference type="Proteomes" id="UP000321685">
    <property type="component" value="Unassembled WGS sequence"/>
</dbReference>
<protein>
    <recommendedName>
        <fullName evidence="3">Kanamycin biosynthetic protein</fullName>
    </recommendedName>
</protein>
<evidence type="ECO:0008006" key="3">
    <source>
        <dbReference type="Google" id="ProtNLM"/>
    </source>
</evidence>
<dbReference type="AlphaFoldDB" id="A0A511DKK4"/>
<sequence>MVDFDALKGKAEELLNEHGDKIEDGAEKLGEVVKDKFGHDEQVDMVVGKIKDFVPDPEQPAPGR</sequence>
<dbReference type="RefSeq" id="WP_186816906.1">
    <property type="nucleotide sequence ID" value="NZ_BJVJ01000021.1"/>
</dbReference>
<reference evidence="1 2" key="1">
    <citation type="submission" date="2019-07" db="EMBL/GenBank/DDBJ databases">
        <title>Whole genome shotgun sequence of Pseudonocardia sulfidoxydans NBRC 16205.</title>
        <authorList>
            <person name="Hosoyama A."/>
            <person name="Uohara A."/>
            <person name="Ohji S."/>
            <person name="Ichikawa N."/>
        </authorList>
    </citation>
    <scope>NUCLEOTIDE SEQUENCE [LARGE SCALE GENOMIC DNA]</scope>
    <source>
        <strain evidence="1 2">NBRC 16205</strain>
    </source>
</reference>
<accession>A0A511DKK4</accession>
<evidence type="ECO:0000313" key="1">
    <source>
        <dbReference type="EMBL" id="GEL23578.1"/>
    </source>
</evidence>
<proteinExistence type="predicted"/>
<keyword evidence="2" id="KW-1185">Reference proteome</keyword>
<organism evidence="1 2">
    <name type="scientific">Pseudonocardia sulfidoxydans NBRC 16205</name>
    <dbReference type="NCBI Taxonomy" id="1223511"/>
    <lineage>
        <taxon>Bacteria</taxon>
        <taxon>Bacillati</taxon>
        <taxon>Actinomycetota</taxon>
        <taxon>Actinomycetes</taxon>
        <taxon>Pseudonocardiales</taxon>
        <taxon>Pseudonocardiaceae</taxon>
        <taxon>Pseudonocardia</taxon>
    </lineage>
</organism>
<dbReference type="Pfam" id="PF14013">
    <property type="entry name" value="MT0933_antitox"/>
    <property type="match status" value="1"/>
</dbReference>
<comment type="caution">
    <text evidence="1">The sequence shown here is derived from an EMBL/GenBank/DDBJ whole genome shotgun (WGS) entry which is preliminary data.</text>
</comment>
<gene>
    <name evidence="1" type="ORF">PSU4_25320</name>
</gene>
<dbReference type="InterPro" id="IPR028037">
    <property type="entry name" value="Antitoxin_Rv0909/MT0933"/>
</dbReference>